<comment type="caution">
    <text evidence="2">The sequence shown here is derived from an EMBL/GenBank/DDBJ whole genome shotgun (WGS) entry which is preliminary data.</text>
</comment>
<feature type="compositionally biased region" description="Basic residues" evidence="1">
    <location>
        <begin position="60"/>
        <end position="71"/>
    </location>
</feature>
<evidence type="ECO:0000313" key="2">
    <source>
        <dbReference type="EMBL" id="GFY87671.1"/>
    </source>
</evidence>
<protein>
    <submittedName>
        <fullName evidence="2">Uncharacterized protein</fullName>
    </submittedName>
</protein>
<feature type="region of interest" description="Disordered" evidence="1">
    <location>
        <begin position="45"/>
        <end position="78"/>
    </location>
</feature>
<evidence type="ECO:0000256" key="1">
    <source>
        <dbReference type="SAM" id="MobiDB-lite"/>
    </source>
</evidence>
<dbReference type="AlphaFoldDB" id="A0A7J0EMG3"/>
<evidence type="ECO:0000313" key="3">
    <source>
        <dbReference type="Proteomes" id="UP000585474"/>
    </source>
</evidence>
<reference evidence="2 3" key="1">
    <citation type="submission" date="2019-07" db="EMBL/GenBank/DDBJ databases">
        <title>De Novo Assembly of kiwifruit Actinidia rufa.</title>
        <authorList>
            <person name="Sugita-Konishi S."/>
            <person name="Sato K."/>
            <person name="Mori E."/>
            <person name="Abe Y."/>
            <person name="Kisaki G."/>
            <person name="Hamano K."/>
            <person name="Suezawa K."/>
            <person name="Otani M."/>
            <person name="Fukuda T."/>
            <person name="Manabe T."/>
            <person name="Gomi K."/>
            <person name="Tabuchi M."/>
            <person name="Akimitsu K."/>
            <person name="Kataoka I."/>
        </authorList>
    </citation>
    <scope>NUCLEOTIDE SEQUENCE [LARGE SCALE GENOMIC DNA]</scope>
    <source>
        <strain evidence="3">cv. Fuchu</strain>
    </source>
</reference>
<sequence>MNRCKCKKLEGNLEVPMSWPADTSGGRKTTLSNTDLRLLESQVASLSLKDEPGPSTSAKGRVKRAIRRKKKSQSDAAA</sequence>
<keyword evidence="3" id="KW-1185">Reference proteome</keyword>
<proteinExistence type="predicted"/>
<accession>A0A7J0EMG3</accession>
<gene>
    <name evidence="2" type="ORF">Acr_05g0013100</name>
</gene>
<dbReference type="Proteomes" id="UP000585474">
    <property type="component" value="Unassembled WGS sequence"/>
</dbReference>
<name>A0A7J0EMG3_9ERIC</name>
<dbReference type="EMBL" id="BJWL01000005">
    <property type="protein sequence ID" value="GFY87671.1"/>
    <property type="molecule type" value="Genomic_DNA"/>
</dbReference>
<organism evidence="2 3">
    <name type="scientific">Actinidia rufa</name>
    <dbReference type="NCBI Taxonomy" id="165716"/>
    <lineage>
        <taxon>Eukaryota</taxon>
        <taxon>Viridiplantae</taxon>
        <taxon>Streptophyta</taxon>
        <taxon>Embryophyta</taxon>
        <taxon>Tracheophyta</taxon>
        <taxon>Spermatophyta</taxon>
        <taxon>Magnoliopsida</taxon>
        <taxon>eudicotyledons</taxon>
        <taxon>Gunneridae</taxon>
        <taxon>Pentapetalae</taxon>
        <taxon>asterids</taxon>
        <taxon>Ericales</taxon>
        <taxon>Actinidiaceae</taxon>
        <taxon>Actinidia</taxon>
    </lineage>
</organism>